<dbReference type="InterPro" id="IPR000073">
    <property type="entry name" value="AB_hydrolase_1"/>
</dbReference>
<dbReference type="Pfam" id="PF12697">
    <property type="entry name" value="Abhydrolase_6"/>
    <property type="match status" value="1"/>
</dbReference>
<dbReference type="PANTHER" id="PTHR43798">
    <property type="entry name" value="MONOACYLGLYCEROL LIPASE"/>
    <property type="match status" value="1"/>
</dbReference>
<dbReference type="AlphaFoldDB" id="A0A7Y8GA91"/>
<organism evidence="2 3">
    <name type="scientific">Pseudomonas salomonii</name>
    <dbReference type="NCBI Taxonomy" id="191391"/>
    <lineage>
        <taxon>Bacteria</taxon>
        <taxon>Pseudomonadati</taxon>
        <taxon>Pseudomonadota</taxon>
        <taxon>Gammaproteobacteria</taxon>
        <taxon>Pseudomonadales</taxon>
        <taxon>Pseudomonadaceae</taxon>
        <taxon>Pseudomonas</taxon>
    </lineage>
</organism>
<sequence>MTIASARSSVGATAWRWTKRILLGLLGLTVLLITFGAIYERVSRYRASENYPPHGRLVDIGGRKIHLDCRGRGSPTVLFESGLDTFGSLSWTKVQNPVAAITRACSYDRAGIMWSEAKTTPQHADAVADDLHATLAAAGEKGPFVLVAHSLGGPYSMAYTRKFGNQVAGLVFVDASHPDQVSRLAAVTKAAPEPDAKALQSLASLSWTGITRLLSPGDEQPNVPTQVSKPVNAYFSTSLAGMASELVSTDQTLKEGGALRTLGNRPLVVLTAMAPASDEMVQTECISKQSDSRQREVWRSLQEDEASWSTRSRHELLPGATHYIQYDRPDAVIAAVRSVVDVVRLE</sequence>
<proteinExistence type="predicted"/>
<evidence type="ECO:0000313" key="3">
    <source>
        <dbReference type="Proteomes" id="UP000561369"/>
    </source>
</evidence>
<dbReference type="PANTHER" id="PTHR43798:SF33">
    <property type="entry name" value="HYDROLASE, PUTATIVE (AFU_ORTHOLOGUE AFUA_2G14860)-RELATED"/>
    <property type="match status" value="1"/>
</dbReference>
<gene>
    <name evidence="2" type="ORF">HX810_05750</name>
</gene>
<feature type="domain" description="AB hydrolase-1" evidence="1">
    <location>
        <begin position="88"/>
        <end position="335"/>
    </location>
</feature>
<reference evidence="2 3" key="1">
    <citation type="submission" date="2020-04" db="EMBL/GenBank/DDBJ databases">
        <title>Molecular characterization of pseudomonads from Agaricus bisporus reveal novel blotch 2 pathogens in Western Europe.</title>
        <authorList>
            <person name="Taparia T."/>
            <person name="Krijger M."/>
            <person name="Haynes E."/>
            <person name="Elpinstone J.G."/>
            <person name="Noble R."/>
            <person name="Van Der Wolf J."/>
        </authorList>
    </citation>
    <scope>NUCLEOTIDE SEQUENCE [LARGE SCALE GENOMIC DNA]</scope>
    <source>
        <strain evidence="2 3">IPO3765</strain>
    </source>
</reference>
<dbReference type="GO" id="GO:0016020">
    <property type="term" value="C:membrane"/>
    <property type="evidence" value="ECO:0007669"/>
    <property type="project" value="TreeGrafter"/>
</dbReference>
<name>A0A7Y8GA91_9PSED</name>
<dbReference type="SUPFAM" id="SSF53474">
    <property type="entry name" value="alpha/beta-Hydrolases"/>
    <property type="match status" value="1"/>
</dbReference>
<protein>
    <submittedName>
        <fullName evidence="2">Alpha/beta hydrolase</fullName>
    </submittedName>
</protein>
<dbReference type="GO" id="GO:0016787">
    <property type="term" value="F:hydrolase activity"/>
    <property type="evidence" value="ECO:0007669"/>
    <property type="project" value="UniProtKB-KW"/>
</dbReference>
<dbReference type="RefSeq" id="WP_017530060.1">
    <property type="nucleotide sequence ID" value="NZ_JACAQV010000006.1"/>
</dbReference>
<accession>A0A7Y8GA91</accession>
<keyword evidence="2" id="KW-0378">Hydrolase</keyword>
<evidence type="ECO:0000259" key="1">
    <source>
        <dbReference type="Pfam" id="PF12697"/>
    </source>
</evidence>
<dbReference type="InterPro" id="IPR029058">
    <property type="entry name" value="AB_hydrolase_fold"/>
</dbReference>
<dbReference type="InterPro" id="IPR050266">
    <property type="entry name" value="AB_hydrolase_sf"/>
</dbReference>
<dbReference type="Proteomes" id="UP000561369">
    <property type="component" value="Unassembled WGS sequence"/>
</dbReference>
<dbReference type="Gene3D" id="3.40.50.1820">
    <property type="entry name" value="alpha/beta hydrolase"/>
    <property type="match status" value="1"/>
</dbReference>
<evidence type="ECO:0000313" key="2">
    <source>
        <dbReference type="EMBL" id="NWF07169.1"/>
    </source>
</evidence>
<comment type="caution">
    <text evidence="2">The sequence shown here is derived from an EMBL/GenBank/DDBJ whole genome shotgun (WGS) entry which is preliminary data.</text>
</comment>
<dbReference type="EMBL" id="JACAQV010000006">
    <property type="protein sequence ID" value="NWF07169.1"/>
    <property type="molecule type" value="Genomic_DNA"/>
</dbReference>